<dbReference type="eggNOG" id="arCOG08838">
    <property type="taxonomic scope" value="Archaea"/>
</dbReference>
<evidence type="ECO:0000313" key="2">
    <source>
        <dbReference type="EMBL" id="AFK51068.1"/>
    </source>
</evidence>
<dbReference type="EMBL" id="CP003531">
    <property type="protein sequence ID" value="AFK51068.1"/>
    <property type="molecule type" value="Genomic_DNA"/>
</dbReference>
<dbReference type="RefSeq" id="WP_014737318.1">
    <property type="nucleotide sequence ID" value="NC_017954.1"/>
</dbReference>
<dbReference type="Proteomes" id="UP000005270">
    <property type="component" value="Chromosome"/>
</dbReference>
<dbReference type="STRING" id="1184251.TCELL_0644"/>
<feature type="transmembrane region" description="Helical" evidence="1">
    <location>
        <begin position="31"/>
        <end position="60"/>
    </location>
</feature>
<dbReference type="GeneID" id="13012957"/>
<evidence type="ECO:0000313" key="3">
    <source>
        <dbReference type="Proteomes" id="UP000005270"/>
    </source>
</evidence>
<dbReference type="KEGG" id="thg:TCELL_0644"/>
<name>I3TE80_THEC1</name>
<feature type="transmembrane region" description="Helical" evidence="1">
    <location>
        <begin position="101"/>
        <end position="123"/>
    </location>
</feature>
<dbReference type="HOGENOM" id="CLU_1399802_0_0_2"/>
<protein>
    <recommendedName>
        <fullName evidence="4">Cobalt transport protein</fullName>
    </recommendedName>
</protein>
<proteinExistence type="predicted"/>
<keyword evidence="1" id="KW-0472">Membrane</keyword>
<keyword evidence="1" id="KW-0812">Transmembrane</keyword>
<feature type="transmembrane region" description="Helical" evidence="1">
    <location>
        <begin position="67"/>
        <end position="89"/>
    </location>
</feature>
<gene>
    <name evidence="2" type="ordered locus">TCELL_0644</name>
</gene>
<organism evidence="2 3">
    <name type="scientific">Thermogladius calderae (strain DSM 22663 / VKM B-2946 / 1633)</name>
    <dbReference type="NCBI Taxonomy" id="1184251"/>
    <lineage>
        <taxon>Archaea</taxon>
        <taxon>Thermoproteota</taxon>
        <taxon>Thermoprotei</taxon>
        <taxon>Desulfurococcales</taxon>
        <taxon>Desulfurococcaceae</taxon>
        <taxon>Thermogladius</taxon>
    </lineage>
</organism>
<accession>I3TE80</accession>
<keyword evidence="3" id="KW-1185">Reference proteome</keyword>
<evidence type="ECO:0000256" key="1">
    <source>
        <dbReference type="SAM" id="Phobius"/>
    </source>
</evidence>
<evidence type="ECO:0008006" key="4">
    <source>
        <dbReference type="Google" id="ProtNLM"/>
    </source>
</evidence>
<reference evidence="2 3" key="1">
    <citation type="journal article" date="2012" name="J. Bacteriol.">
        <title>Complete genome sequence of the hyperthermophilic cellulolytic Crenarchaeon 'Thermogladius cellulolyticus' 1633.</title>
        <authorList>
            <person name="Mardanov A.V."/>
            <person name="Kochetkova T.V."/>
            <person name="Beletsky A.V."/>
            <person name="Bonch-Osmolovskaya E.A."/>
            <person name="Ravin N.V."/>
            <person name="Skryabin K.G."/>
        </authorList>
    </citation>
    <scope>NUCLEOTIDE SEQUENCE [LARGE SCALE GENOMIC DNA]</scope>
    <source>
        <strain evidence="3">DSM 22663 / VKM B-2946 / 1633</strain>
    </source>
</reference>
<sequence length="194" mass="21040">MSVAKSLLRHWAESDEVGGGSGRAWLYLKTAYFIAALGVGYFNNVVADVLNLLLSAALLVASGCLDLLAYSLAVFLPAGGVMLGLSYSVHGYAPAILHNYLFGYNTFLSLMLVVATTSPRLLVSAMDRVGLGLAIRLMKNVVWELDEVLDSKRSRGIELRWSLRGQLVGLFDATKVLARRLGTLESSLRARGFD</sequence>
<dbReference type="AlphaFoldDB" id="I3TE80"/>
<keyword evidence="1" id="KW-1133">Transmembrane helix</keyword>
<dbReference type="InParanoid" id="I3TE80"/>